<dbReference type="GO" id="GO:0032543">
    <property type="term" value="P:mitochondrial translation"/>
    <property type="evidence" value="ECO:0007669"/>
    <property type="project" value="TreeGrafter"/>
</dbReference>
<dbReference type="PROSITE" id="PS00732">
    <property type="entry name" value="RIBOSOMAL_S16"/>
    <property type="match status" value="1"/>
</dbReference>
<name>A0A023HBD9_9STRA</name>
<evidence type="ECO:0000256" key="4">
    <source>
        <dbReference type="HAMAP-Rule" id="MF_00385"/>
    </source>
</evidence>
<dbReference type="InterPro" id="IPR000307">
    <property type="entry name" value="Ribosomal_bS16"/>
</dbReference>
<evidence type="ECO:0000256" key="1">
    <source>
        <dbReference type="ARBA" id="ARBA00006668"/>
    </source>
</evidence>
<dbReference type="GO" id="GO:0009507">
    <property type="term" value="C:chloroplast"/>
    <property type="evidence" value="ECO:0007669"/>
    <property type="project" value="UniProtKB-SubCell"/>
</dbReference>
<dbReference type="EMBL" id="KC509524">
    <property type="protein sequence ID" value="AGH28934.1"/>
    <property type="molecule type" value="Genomic_DNA"/>
</dbReference>
<sequence>MLKLRLTRIGRKRQPVYRLVVMQNTTRRDGRPIQLLGYYNPITKQYNFNSDKIKYWLKQGVQPTETVKSLLRMANIKN</sequence>
<dbReference type="NCBIfam" id="TIGR00002">
    <property type="entry name" value="S16"/>
    <property type="match status" value="1"/>
</dbReference>
<evidence type="ECO:0000256" key="2">
    <source>
        <dbReference type="ARBA" id="ARBA00022980"/>
    </source>
</evidence>
<gene>
    <name evidence="4 5" type="primary">rps16</name>
</gene>
<dbReference type="GO" id="GO:0003735">
    <property type="term" value="F:structural constituent of ribosome"/>
    <property type="evidence" value="ECO:0007669"/>
    <property type="project" value="InterPro"/>
</dbReference>
<evidence type="ECO:0000256" key="3">
    <source>
        <dbReference type="ARBA" id="ARBA00023274"/>
    </source>
</evidence>
<geneLocation type="chloroplast" evidence="5"/>
<dbReference type="AlphaFoldDB" id="A0A023HBD9"/>
<organism evidence="5">
    <name type="scientific">Leptocylindrus danicus</name>
    <dbReference type="NCBI Taxonomy" id="163516"/>
    <lineage>
        <taxon>Eukaryota</taxon>
        <taxon>Sar</taxon>
        <taxon>Stramenopiles</taxon>
        <taxon>Ochrophyta</taxon>
        <taxon>Bacillariophyta</taxon>
        <taxon>Coscinodiscophyceae</taxon>
        <taxon>Chaetocerotophycidae</taxon>
        <taxon>Leptocylindrales</taxon>
        <taxon>Leptocylindraceae</taxon>
        <taxon>Leptocylindrus</taxon>
    </lineage>
</organism>
<keyword evidence="2 4" id="KW-0689">Ribosomal protein</keyword>
<keyword evidence="5" id="KW-0150">Chloroplast</keyword>
<dbReference type="GO" id="GO:0015935">
    <property type="term" value="C:small ribosomal subunit"/>
    <property type="evidence" value="ECO:0007669"/>
    <property type="project" value="TreeGrafter"/>
</dbReference>
<dbReference type="Gene3D" id="3.30.1320.10">
    <property type="match status" value="1"/>
</dbReference>
<protein>
    <recommendedName>
        <fullName evidence="4">Small ribosomal subunit protein bS16c</fullName>
    </recommendedName>
</protein>
<keyword evidence="5" id="KW-0934">Plastid</keyword>
<keyword evidence="3 4" id="KW-0687">Ribonucleoprotein</keyword>
<proteinExistence type="inferred from homology"/>
<dbReference type="InterPro" id="IPR023803">
    <property type="entry name" value="Ribosomal_bS16_dom_sf"/>
</dbReference>
<dbReference type="GeneID" id="19740471"/>
<dbReference type="SUPFAM" id="SSF54565">
    <property type="entry name" value="Ribosomal protein S16"/>
    <property type="match status" value="1"/>
</dbReference>
<evidence type="ECO:0000313" key="5">
    <source>
        <dbReference type="EMBL" id="AGH28934.1"/>
    </source>
</evidence>
<dbReference type="GO" id="GO:0005739">
    <property type="term" value="C:mitochondrion"/>
    <property type="evidence" value="ECO:0007669"/>
    <property type="project" value="GOC"/>
</dbReference>
<accession>A0A023HBD9</accession>
<comment type="similarity">
    <text evidence="1 4">Belongs to the bacterial ribosomal protein bS16 family.</text>
</comment>
<dbReference type="InterPro" id="IPR020592">
    <property type="entry name" value="Ribosomal_bS16_CS"/>
</dbReference>
<dbReference type="PANTHER" id="PTHR12919:SF20">
    <property type="entry name" value="SMALL RIBOSOMAL SUBUNIT PROTEIN BS16M"/>
    <property type="match status" value="1"/>
</dbReference>
<dbReference type="Pfam" id="PF00886">
    <property type="entry name" value="Ribosomal_S16"/>
    <property type="match status" value="1"/>
</dbReference>
<comment type="subcellular location">
    <subcellularLocation>
        <location evidence="4">Plastid</location>
        <location evidence="4">Chloroplast</location>
    </subcellularLocation>
</comment>
<reference evidence="5" key="1">
    <citation type="journal article" date="2014" name="Genome Biol. Evol.">
        <title>Serial gene losses and foreign DNA underlie size and sequence variation in the plastid genomes of diatoms.</title>
        <authorList>
            <person name="Ruck E.C."/>
            <person name="Nakov T."/>
            <person name="Jansen R.K."/>
            <person name="Theriot E.C."/>
            <person name="Alverson A.J."/>
        </authorList>
    </citation>
    <scope>NUCLEOTIDE SEQUENCE</scope>
    <source>
        <strain evidence="5">Ccmp1856</strain>
    </source>
</reference>
<dbReference type="HAMAP" id="MF_00385">
    <property type="entry name" value="Ribosomal_bS16"/>
    <property type="match status" value="1"/>
</dbReference>
<dbReference type="RefSeq" id="YP_009029403.1">
    <property type="nucleotide sequence ID" value="NC_024084.1"/>
</dbReference>
<dbReference type="PANTHER" id="PTHR12919">
    <property type="entry name" value="30S RIBOSOMAL PROTEIN S16"/>
    <property type="match status" value="1"/>
</dbReference>